<gene>
    <name evidence="2" type="ORF">M5K25_014864</name>
</gene>
<evidence type="ECO:0000313" key="2">
    <source>
        <dbReference type="EMBL" id="KAL0914515.1"/>
    </source>
</evidence>
<sequence>MATEILLITFLSSPILLITLITLLIIIIFRRRISSDPENKYRNLPPGHLGGWPFIGDTIPFMRPHSSASLGEYVDQQIARYKNRTFANN</sequence>
<organism evidence="2 3">
    <name type="scientific">Dendrobium thyrsiflorum</name>
    <name type="common">Pinecone-like raceme dendrobium</name>
    <name type="synonym">Orchid</name>
    <dbReference type="NCBI Taxonomy" id="117978"/>
    <lineage>
        <taxon>Eukaryota</taxon>
        <taxon>Viridiplantae</taxon>
        <taxon>Streptophyta</taxon>
        <taxon>Embryophyta</taxon>
        <taxon>Tracheophyta</taxon>
        <taxon>Spermatophyta</taxon>
        <taxon>Magnoliopsida</taxon>
        <taxon>Liliopsida</taxon>
        <taxon>Asparagales</taxon>
        <taxon>Orchidaceae</taxon>
        <taxon>Epidendroideae</taxon>
        <taxon>Malaxideae</taxon>
        <taxon>Dendrobiinae</taxon>
        <taxon>Dendrobium</taxon>
    </lineage>
</organism>
<reference evidence="2 3" key="1">
    <citation type="journal article" date="2024" name="Plant Biotechnol. J.">
        <title>Dendrobium thyrsiflorum genome and its molecular insights into genes involved in important horticultural traits.</title>
        <authorList>
            <person name="Chen B."/>
            <person name="Wang J.Y."/>
            <person name="Zheng P.J."/>
            <person name="Li K.L."/>
            <person name="Liang Y.M."/>
            <person name="Chen X.F."/>
            <person name="Zhang C."/>
            <person name="Zhao X."/>
            <person name="He X."/>
            <person name="Zhang G.Q."/>
            <person name="Liu Z.J."/>
            <person name="Xu Q."/>
        </authorList>
    </citation>
    <scope>NUCLEOTIDE SEQUENCE [LARGE SCALE GENOMIC DNA]</scope>
    <source>
        <strain evidence="2">GZMU011</strain>
    </source>
</reference>
<comment type="caution">
    <text evidence="2">The sequence shown here is derived from an EMBL/GenBank/DDBJ whole genome shotgun (WGS) entry which is preliminary data.</text>
</comment>
<keyword evidence="1" id="KW-0812">Transmembrane</keyword>
<keyword evidence="1" id="KW-1133">Transmembrane helix</keyword>
<keyword evidence="1" id="KW-0472">Membrane</keyword>
<protein>
    <submittedName>
        <fullName evidence="2">Uncharacterized protein</fullName>
    </submittedName>
</protein>
<name>A0ABD0UP52_DENTH</name>
<dbReference type="AlphaFoldDB" id="A0ABD0UP52"/>
<accession>A0ABD0UP52</accession>
<keyword evidence="3" id="KW-1185">Reference proteome</keyword>
<dbReference type="EMBL" id="JANQDX010000012">
    <property type="protein sequence ID" value="KAL0914515.1"/>
    <property type="molecule type" value="Genomic_DNA"/>
</dbReference>
<dbReference type="Proteomes" id="UP001552299">
    <property type="component" value="Unassembled WGS sequence"/>
</dbReference>
<evidence type="ECO:0000313" key="3">
    <source>
        <dbReference type="Proteomes" id="UP001552299"/>
    </source>
</evidence>
<proteinExistence type="predicted"/>
<evidence type="ECO:0000256" key="1">
    <source>
        <dbReference type="SAM" id="Phobius"/>
    </source>
</evidence>
<feature type="transmembrane region" description="Helical" evidence="1">
    <location>
        <begin position="6"/>
        <end position="29"/>
    </location>
</feature>